<evidence type="ECO:0000256" key="2">
    <source>
        <dbReference type="ARBA" id="ARBA00022630"/>
    </source>
</evidence>
<dbReference type="EMBL" id="MU004185">
    <property type="protein sequence ID" value="KAF2498224.1"/>
    <property type="molecule type" value="Genomic_DNA"/>
</dbReference>
<keyword evidence="3" id="KW-0274">FAD</keyword>
<dbReference type="GO" id="GO:0050660">
    <property type="term" value="F:flavin adenine dinucleotide binding"/>
    <property type="evidence" value="ECO:0007669"/>
    <property type="project" value="InterPro"/>
</dbReference>
<dbReference type="AlphaFoldDB" id="A0A6A6R1V0"/>
<evidence type="ECO:0000256" key="4">
    <source>
        <dbReference type="ARBA" id="ARBA00023002"/>
    </source>
</evidence>
<evidence type="ECO:0000313" key="5">
    <source>
        <dbReference type="EMBL" id="KAF2498224.1"/>
    </source>
</evidence>
<keyword evidence="4" id="KW-0560">Oxidoreductase</keyword>
<keyword evidence="6" id="KW-1185">Reference proteome</keyword>
<evidence type="ECO:0000313" key="6">
    <source>
        <dbReference type="Proteomes" id="UP000799750"/>
    </source>
</evidence>
<dbReference type="PANTHER" id="PTHR42877">
    <property type="entry name" value="L-ORNITHINE N(5)-MONOOXYGENASE-RELATED"/>
    <property type="match status" value="1"/>
</dbReference>
<evidence type="ECO:0000256" key="3">
    <source>
        <dbReference type="ARBA" id="ARBA00022827"/>
    </source>
</evidence>
<gene>
    <name evidence="5" type="ORF">BU16DRAFT_524374</name>
</gene>
<dbReference type="Proteomes" id="UP000799750">
    <property type="component" value="Unassembled WGS sequence"/>
</dbReference>
<reference evidence="5" key="1">
    <citation type="journal article" date="2020" name="Stud. Mycol.">
        <title>101 Dothideomycetes genomes: a test case for predicting lifestyles and emergence of pathogens.</title>
        <authorList>
            <person name="Haridas S."/>
            <person name="Albert R."/>
            <person name="Binder M."/>
            <person name="Bloem J."/>
            <person name="Labutti K."/>
            <person name="Salamov A."/>
            <person name="Andreopoulos B."/>
            <person name="Baker S."/>
            <person name="Barry K."/>
            <person name="Bills G."/>
            <person name="Bluhm B."/>
            <person name="Cannon C."/>
            <person name="Castanera R."/>
            <person name="Culley D."/>
            <person name="Daum C."/>
            <person name="Ezra D."/>
            <person name="Gonzalez J."/>
            <person name="Henrissat B."/>
            <person name="Kuo A."/>
            <person name="Liang C."/>
            <person name="Lipzen A."/>
            <person name="Lutzoni F."/>
            <person name="Magnuson J."/>
            <person name="Mondo S."/>
            <person name="Nolan M."/>
            <person name="Ohm R."/>
            <person name="Pangilinan J."/>
            <person name="Park H.-J."/>
            <person name="Ramirez L."/>
            <person name="Alfaro M."/>
            <person name="Sun H."/>
            <person name="Tritt A."/>
            <person name="Yoshinaga Y."/>
            <person name="Zwiers L.-H."/>
            <person name="Turgeon B."/>
            <person name="Goodwin S."/>
            <person name="Spatafora J."/>
            <person name="Crous P."/>
            <person name="Grigoriev I."/>
        </authorList>
    </citation>
    <scope>NUCLEOTIDE SEQUENCE</scope>
    <source>
        <strain evidence="5">CBS 269.34</strain>
    </source>
</reference>
<dbReference type="InterPro" id="IPR020946">
    <property type="entry name" value="Flavin_mOase-like"/>
</dbReference>
<dbReference type="GO" id="GO:0050661">
    <property type="term" value="F:NADP binding"/>
    <property type="evidence" value="ECO:0007669"/>
    <property type="project" value="InterPro"/>
</dbReference>
<dbReference type="OrthoDB" id="74360at2759"/>
<dbReference type="InterPro" id="IPR036188">
    <property type="entry name" value="FAD/NAD-bd_sf"/>
</dbReference>
<dbReference type="Gene3D" id="3.50.50.60">
    <property type="entry name" value="FAD/NAD(P)-binding domain"/>
    <property type="match status" value="2"/>
</dbReference>
<sequence>MASAEQTNGTGLSHAAQVALGGKPANWVPIKEEPLFSRRKLKIICVGAGYSGLTLAHKIKHELKLTDVIDLVIYEKNPEVGGTWYENRYPGVACDIPAHAYSFVFEPNPDWSQFYCPGPEIESYIKRTVRKYKLDEPIQFNSKVTEAIWDEEAGKWKITVDQNGASKKDEADILVNAGGFLNKWKWPKIDGLFDFKGKLLHTANWDDTYDFTGKRVAVIGNGSSGIQTVAALAPKVQKLVNFVRNPTWISVNIAGDKAIDGHNFKYTEEQKKQFREDPKALFEHGKELEASVNNFFFGMYRDHPAAQGLTAIVKSQMAERMKNQPELASKMIPTWLPGCRRLTPGDGYLEVFEEANATMCWDAIEKFTETGIKTTAGEEEFDLIVCASGFDTSWVPAWKLAGRNGVTLDDRWKGGDPEAFFSVQVDGLPNYFMFNGPNAVISHGSVLRQVSWTCDYILNWAKKIATEDIKSIDVKREAVDDFNVWSQEFLKRMTWADECRSWYKNGKEKGQLTGVYAGSMAHFKNSLENMGAEHFDVRWNSSNRFRYLGNGEGLTDLHGLGDLVYYLNI</sequence>
<comment type="similarity">
    <text evidence="1">Belongs to the FAD-binding monooxygenase family.</text>
</comment>
<accession>A0A6A6R1V0</accession>
<dbReference type="Pfam" id="PF00743">
    <property type="entry name" value="FMO-like"/>
    <property type="match status" value="1"/>
</dbReference>
<dbReference type="GO" id="GO:0004499">
    <property type="term" value="F:N,N-dimethylaniline monooxygenase activity"/>
    <property type="evidence" value="ECO:0007669"/>
    <property type="project" value="InterPro"/>
</dbReference>
<dbReference type="InterPro" id="IPR051209">
    <property type="entry name" value="FAD-bind_Monooxygenase_sf"/>
</dbReference>
<keyword evidence="2" id="KW-0285">Flavoprotein</keyword>
<dbReference type="SUPFAM" id="SSF51905">
    <property type="entry name" value="FAD/NAD(P)-binding domain"/>
    <property type="match status" value="3"/>
</dbReference>
<name>A0A6A6R1V0_9PEZI</name>
<evidence type="ECO:0000256" key="1">
    <source>
        <dbReference type="ARBA" id="ARBA00010139"/>
    </source>
</evidence>
<dbReference type="PANTHER" id="PTHR42877:SF11">
    <property type="entry name" value="MONOOXYGENASE, PUTATIVE (AFU_ORTHOLOGUE AFUA_6G13790)-RELATED"/>
    <property type="match status" value="1"/>
</dbReference>
<protein>
    <submittedName>
        <fullName evidence="5">Putative flavoprotein</fullName>
    </submittedName>
</protein>
<organism evidence="5 6">
    <name type="scientific">Lophium mytilinum</name>
    <dbReference type="NCBI Taxonomy" id="390894"/>
    <lineage>
        <taxon>Eukaryota</taxon>
        <taxon>Fungi</taxon>
        <taxon>Dikarya</taxon>
        <taxon>Ascomycota</taxon>
        <taxon>Pezizomycotina</taxon>
        <taxon>Dothideomycetes</taxon>
        <taxon>Pleosporomycetidae</taxon>
        <taxon>Mytilinidiales</taxon>
        <taxon>Mytilinidiaceae</taxon>
        <taxon>Lophium</taxon>
    </lineage>
</organism>
<proteinExistence type="inferred from homology"/>